<comment type="caution">
    <text evidence="3">The sequence shown here is derived from an EMBL/GenBank/DDBJ whole genome shotgun (WGS) entry which is preliminary data.</text>
</comment>
<feature type="region of interest" description="Disordered" evidence="1">
    <location>
        <begin position="269"/>
        <end position="320"/>
    </location>
</feature>
<reference evidence="3" key="1">
    <citation type="submission" date="2023-03" db="EMBL/GenBank/DDBJ databases">
        <title>Massive genome expansion in bonnet fungi (Mycena s.s.) driven by repeated elements and novel gene families across ecological guilds.</title>
        <authorList>
            <consortium name="Lawrence Berkeley National Laboratory"/>
            <person name="Harder C.B."/>
            <person name="Miyauchi S."/>
            <person name="Viragh M."/>
            <person name="Kuo A."/>
            <person name="Thoen E."/>
            <person name="Andreopoulos B."/>
            <person name="Lu D."/>
            <person name="Skrede I."/>
            <person name="Drula E."/>
            <person name="Henrissat B."/>
            <person name="Morin E."/>
            <person name="Kohler A."/>
            <person name="Barry K."/>
            <person name="LaButti K."/>
            <person name="Morin E."/>
            <person name="Salamov A."/>
            <person name="Lipzen A."/>
            <person name="Mereny Z."/>
            <person name="Hegedus B."/>
            <person name="Baldrian P."/>
            <person name="Stursova M."/>
            <person name="Weitz H."/>
            <person name="Taylor A."/>
            <person name="Grigoriev I.V."/>
            <person name="Nagy L.G."/>
            <person name="Martin F."/>
            <person name="Kauserud H."/>
        </authorList>
    </citation>
    <scope>NUCLEOTIDE SEQUENCE</scope>
    <source>
        <strain evidence="3">CBHHK173m</strain>
    </source>
</reference>
<dbReference type="Pfam" id="PF13391">
    <property type="entry name" value="HNH_2"/>
    <property type="match status" value="1"/>
</dbReference>
<feature type="domain" description="HNH nuclease" evidence="2">
    <location>
        <begin position="49"/>
        <end position="111"/>
    </location>
</feature>
<protein>
    <recommendedName>
        <fullName evidence="2">HNH nuclease domain-containing protein</fullName>
    </recommendedName>
</protein>
<evidence type="ECO:0000313" key="4">
    <source>
        <dbReference type="Proteomes" id="UP001222325"/>
    </source>
</evidence>
<gene>
    <name evidence="3" type="ORF">B0H15DRAFT_135837</name>
</gene>
<dbReference type="EMBL" id="JARJCN010000014">
    <property type="protein sequence ID" value="KAJ7094705.1"/>
    <property type="molecule type" value="Genomic_DNA"/>
</dbReference>
<accession>A0AAD6XX99</accession>
<feature type="region of interest" description="Disordered" evidence="1">
    <location>
        <begin position="1"/>
        <end position="34"/>
    </location>
</feature>
<dbReference type="Proteomes" id="UP001222325">
    <property type="component" value="Unassembled WGS sequence"/>
</dbReference>
<keyword evidence="4" id="KW-1185">Reference proteome</keyword>
<proteinExistence type="predicted"/>
<evidence type="ECO:0000256" key="1">
    <source>
        <dbReference type="SAM" id="MobiDB-lite"/>
    </source>
</evidence>
<sequence>MKDGDLETLNEPPSLTSRLDHDNHTRSTTGSVAPRAKEKLARLCGGRKCIVTHEASPHVGIEVAHLLPRSTDASLLAKLELAFGLRYRQMHIDTTGNLEHLKVELHRSFDHMGWFLLPELEVIEEIMKFTLARAGRTYKEVFSPATKTFKYRLVPLQLLKDNIGIWRRRSSDAPVSLDTTDHYHFPPPPVYDQIYPLGLHPVPIFESLPIIESRANPFFVIANAGPKLDNKIFLLPLNWISRKDIMTVNTIWIIWKSMKPTPEWRAATYQTRHPGNGRGGRRAKDGSQGPPERQDDSPALKRKRRSAARSVSREPSGQGLAHTMANLPELDSNHQSTSAVSDDLTYDAVRAVASLDRSKVLQNWLQEGRLDQ</sequence>
<evidence type="ECO:0000259" key="2">
    <source>
        <dbReference type="Pfam" id="PF13391"/>
    </source>
</evidence>
<dbReference type="InterPro" id="IPR003615">
    <property type="entry name" value="HNH_nuc"/>
</dbReference>
<name>A0AAD6XX99_9AGAR</name>
<organism evidence="3 4">
    <name type="scientific">Mycena belliarum</name>
    <dbReference type="NCBI Taxonomy" id="1033014"/>
    <lineage>
        <taxon>Eukaryota</taxon>
        <taxon>Fungi</taxon>
        <taxon>Dikarya</taxon>
        <taxon>Basidiomycota</taxon>
        <taxon>Agaricomycotina</taxon>
        <taxon>Agaricomycetes</taxon>
        <taxon>Agaricomycetidae</taxon>
        <taxon>Agaricales</taxon>
        <taxon>Marasmiineae</taxon>
        <taxon>Mycenaceae</taxon>
        <taxon>Mycena</taxon>
    </lineage>
</organism>
<evidence type="ECO:0000313" key="3">
    <source>
        <dbReference type="EMBL" id="KAJ7094705.1"/>
    </source>
</evidence>
<dbReference type="AlphaFoldDB" id="A0AAD6XX99"/>